<dbReference type="Gene3D" id="3.40.50.10190">
    <property type="entry name" value="BRCT domain"/>
    <property type="match status" value="1"/>
</dbReference>
<protein>
    <recommendedName>
        <fullName evidence="2">BRCT domain-containing protein</fullName>
    </recommendedName>
</protein>
<dbReference type="Pfam" id="PF12738">
    <property type="entry name" value="PTCB-BRCT"/>
    <property type="match status" value="1"/>
</dbReference>
<sequence length="440" mass="47754">MAVPAPRSCEPSSAGQRWRGGAQPRLGEGAGDETNVAPAPAPDPTPTDEPSADPDADYVIVRLVSGSALYLAESSPLRAFRAPDTHVSFVPLGVRLPVLGADRITLSFSGRDISDLAPVFSRNTTHLLCPGERVPNYACARQWGVPVVDIGWLAAMAQHGTDMQAFLVLPAEGNNVRKDKGKDKGKEKEETETMQDTYNEQLWYGLLHPFIRAALTTGYSTDSQDPTVRWAARRPRSPARRSGARRLRARHRMDRAHRARACACADATQHDEQQQQRGQAARVAGDDGRRRWTAARLVVAGARAVVVVAIAATPRGERVAARARCRRVSPRCWGNARWRRAHRRSWGAQGSAGARCASGRSHSRQPSDALPVLMPQVGAGELSVFGGGRLLSPGPDAYEGLSTGDEQIMRVMYEDSGQCVGRLGPKRKYPGPKGRTRTKA</sequence>
<feature type="compositionally biased region" description="Basic residues" evidence="1">
    <location>
        <begin position="424"/>
        <end position="440"/>
    </location>
</feature>
<dbReference type="InterPro" id="IPR001357">
    <property type="entry name" value="BRCT_dom"/>
</dbReference>
<dbReference type="SUPFAM" id="SSF52113">
    <property type="entry name" value="BRCT domain"/>
    <property type="match status" value="1"/>
</dbReference>
<gene>
    <name evidence="3" type="ORF">B0H17DRAFT_1135536</name>
</gene>
<comment type="caution">
    <text evidence="3">The sequence shown here is derived from an EMBL/GenBank/DDBJ whole genome shotgun (WGS) entry which is preliminary data.</text>
</comment>
<feature type="region of interest" description="Disordered" evidence="1">
    <location>
        <begin position="344"/>
        <end position="368"/>
    </location>
</feature>
<feature type="region of interest" description="Disordered" evidence="1">
    <location>
        <begin position="222"/>
        <end position="251"/>
    </location>
</feature>
<reference evidence="3" key="1">
    <citation type="submission" date="2023-03" db="EMBL/GenBank/DDBJ databases">
        <title>Massive genome expansion in bonnet fungi (Mycena s.s.) driven by repeated elements and novel gene families across ecological guilds.</title>
        <authorList>
            <consortium name="Lawrence Berkeley National Laboratory"/>
            <person name="Harder C.B."/>
            <person name="Miyauchi S."/>
            <person name="Viragh M."/>
            <person name="Kuo A."/>
            <person name="Thoen E."/>
            <person name="Andreopoulos B."/>
            <person name="Lu D."/>
            <person name="Skrede I."/>
            <person name="Drula E."/>
            <person name="Henrissat B."/>
            <person name="Morin E."/>
            <person name="Kohler A."/>
            <person name="Barry K."/>
            <person name="LaButti K."/>
            <person name="Morin E."/>
            <person name="Salamov A."/>
            <person name="Lipzen A."/>
            <person name="Mereny Z."/>
            <person name="Hegedus B."/>
            <person name="Baldrian P."/>
            <person name="Stursova M."/>
            <person name="Weitz H."/>
            <person name="Taylor A."/>
            <person name="Grigoriev I.V."/>
            <person name="Nagy L.G."/>
            <person name="Martin F."/>
            <person name="Kauserud H."/>
        </authorList>
    </citation>
    <scope>NUCLEOTIDE SEQUENCE</scope>
    <source>
        <strain evidence="3">CBHHK067</strain>
    </source>
</reference>
<evidence type="ECO:0000313" key="3">
    <source>
        <dbReference type="EMBL" id="KAJ7688563.1"/>
    </source>
</evidence>
<feature type="region of interest" description="Disordered" evidence="1">
    <location>
        <begin position="421"/>
        <end position="440"/>
    </location>
</feature>
<dbReference type="InterPro" id="IPR036420">
    <property type="entry name" value="BRCT_dom_sf"/>
</dbReference>
<dbReference type="AlphaFoldDB" id="A0AAD7GH06"/>
<accession>A0AAD7GH06</accession>
<dbReference type="EMBL" id="JARKIE010000078">
    <property type="protein sequence ID" value="KAJ7688563.1"/>
    <property type="molecule type" value="Genomic_DNA"/>
</dbReference>
<dbReference type="Proteomes" id="UP001221757">
    <property type="component" value="Unassembled WGS sequence"/>
</dbReference>
<name>A0AAD7GH06_MYCRO</name>
<feature type="region of interest" description="Disordered" evidence="1">
    <location>
        <begin position="1"/>
        <end position="54"/>
    </location>
</feature>
<proteinExistence type="predicted"/>
<evidence type="ECO:0000313" key="4">
    <source>
        <dbReference type="Proteomes" id="UP001221757"/>
    </source>
</evidence>
<keyword evidence="4" id="KW-1185">Reference proteome</keyword>
<evidence type="ECO:0000256" key="1">
    <source>
        <dbReference type="SAM" id="MobiDB-lite"/>
    </source>
</evidence>
<feature type="domain" description="BRCT" evidence="2">
    <location>
        <begin position="120"/>
        <end position="152"/>
    </location>
</feature>
<organism evidence="3 4">
    <name type="scientific">Mycena rosella</name>
    <name type="common">Pink bonnet</name>
    <name type="synonym">Agaricus rosellus</name>
    <dbReference type="NCBI Taxonomy" id="1033263"/>
    <lineage>
        <taxon>Eukaryota</taxon>
        <taxon>Fungi</taxon>
        <taxon>Dikarya</taxon>
        <taxon>Basidiomycota</taxon>
        <taxon>Agaricomycotina</taxon>
        <taxon>Agaricomycetes</taxon>
        <taxon>Agaricomycetidae</taxon>
        <taxon>Agaricales</taxon>
        <taxon>Marasmiineae</taxon>
        <taxon>Mycenaceae</taxon>
        <taxon>Mycena</taxon>
    </lineage>
</organism>
<feature type="compositionally biased region" description="Basic residues" evidence="1">
    <location>
        <begin position="231"/>
        <end position="251"/>
    </location>
</feature>
<evidence type="ECO:0000259" key="2">
    <source>
        <dbReference type="Pfam" id="PF12738"/>
    </source>
</evidence>
<feature type="region of interest" description="Disordered" evidence="1">
    <location>
        <begin position="267"/>
        <end position="287"/>
    </location>
</feature>